<dbReference type="Proteomes" id="UP001189180">
    <property type="component" value="Unassembled WGS sequence"/>
</dbReference>
<gene>
    <name evidence="3" type="ORF">FHB240107_LOCUS6594</name>
</gene>
<keyword evidence="4" id="KW-1185">Reference proteome</keyword>
<evidence type="ECO:0000313" key="3">
    <source>
        <dbReference type="EMBL" id="CAM0512252.1"/>
    </source>
</evidence>
<reference evidence="3 4" key="1">
    <citation type="submission" date="2024-08" db="EMBL/GenBank/DDBJ databases">
        <authorList>
            <person name="Paterson S."/>
        </authorList>
    </citation>
    <scope>NUCLEOTIDE SEQUENCE [LARGE SCALE GENOMIC DNA]</scope>
</reference>
<proteinExistence type="predicted"/>
<organism evidence="3 4">
    <name type="scientific">Fasciola hepatica</name>
    <name type="common">Liver fluke</name>
    <dbReference type="NCBI Taxonomy" id="6192"/>
    <lineage>
        <taxon>Eukaryota</taxon>
        <taxon>Metazoa</taxon>
        <taxon>Spiralia</taxon>
        <taxon>Lophotrochozoa</taxon>
        <taxon>Platyhelminthes</taxon>
        <taxon>Trematoda</taxon>
        <taxon>Digenea</taxon>
        <taxon>Plagiorchiida</taxon>
        <taxon>Echinostomata</taxon>
        <taxon>Echinostomatoidea</taxon>
        <taxon>Fasciolidae</taxon>
        <taxon>Fasciola</taxon>
    </lineage>
</organism>
<evidence type="ECO:0000313" key="4">
    <source>
        <dbReference type="Proteomes" id="UP001189180"/>
    </source>
</evidence>
<keyword evidence="2" id="KW-0812">Transmembrane</keyword>
<evidence type="ECO:0000256" key="1">
    <source>
        <dbReference type="SAM" id="MobiDB-lite"/>
    </source>
</evidence>
<feature type="transmembrane region" description="Helical" evidence="2">
    <location>
        <begin position="22"/>
        <end position="38"/>
    </location>
</feature>
<comment type="caution">
    <text evidence="3">The sequence shown here is derived from an EMBL/GenBank/DDBJ whole genome shotgun (WGS) entry which is preliminary data.</text>
</comment>
<keyword evidence="2" id="KW-0472">Membrane</keyword>
<evidence type="ECO:0000256" key="2">
    <source>
        <dbReference type="SAM" id="Phobius"/>
    </source>
</evidence>
<dbReference type="EMBL" id="CANUEZ050000202">
    <property type="protein sequence ID" value="CAM0512252.1"/>
    <property type="molecule type" value="Genomic_DNA"/>
</dbReference>
<accession>A0ABC9HFM9</accession>
<protein>
    <submittedName>
        <fullName evidence="3">Uncharacterized protein</fullName>
    </submittedName>
</protein>
<sequence>MTPVNYNIPPISGKNSGGYSQIIYYATLLNSLFFFRNVQKYARGSASKAGMYLKVGKPESYSESPSQCTRERKSRGKTRVGSRITILSKQEGRQKLRR</sequence>
<name>A0ABC9HFM9_FASHE</name>
<feature type="region of interest" description="Disordered" evidence="1">
    <location>
        <begin position="57"/>
        <end position="98"/>
    </location>
</feature>
<dbReference type="AlphaFoldDB" id="A0ABC9HFM9"/>
<keyword evidence="2" id="KW-1133">Transmembrane helix</keyword>